<dbReference type="PRINTS" id="PR00499">
    <property type="entry name" value="P67PHOX"/>
</dbReference>
<dbReference type="KEGG" id="abp:AGABI1DRAFT121088"/>
<keyword evidence="1 2" id="KW-0728">SH3 domain</keyword>
<dbReference type="OMA" id="EWWKGRN"/>
<dbReference type="GeneID" id="18825740"/>
<organism evidence="5 6">
    <name type="scientific">Agaricus bisporus var. burnettii (strain JB137-S8 / ATCC MYA-4627 / FGSC 10392)</name>
    <name type="common">White button mushroom</name>
    <dbReference type="NCBI Taxonomy" id="597362"/>
    <lineage>
        <taxon>Eukaryota</taxon>
        <taxon>Fungi</taxon>
        <taxon>Dikarya</taxon>
        <taxon>Basidiomycota</taxon>
        <taxon>Agaricomycotina</taxon>
        <taxon>Agaricomycetes</taxon>
        <taxon>Agaricomycetidae</taxon>
        <taxon>Agaricales</taxon>
        <taxon>Agaricineae</taxon>
        <taxon>Agaricaceae</taxon>
        <taxon>Agaricus</taxon>
    </lineage>
</organism>
<dbReference type="PANTHER" id="PTHR45929">
    <property type="entry name" value="JAK PATHWAY SIGNAL TRANSDUCTION ADAPTOR MOLECULE"/>
    <property type="match status" value="1"/>
</dbReference>
<dbReference type="SMART" id="SM00326">
    <property type="entry name" value="SH3"/>
    <property type="match status" value="1"/>
</dbReference>
<dbReference type="AlphaFoldDB" id="K5X652"/>
<dbReference type="InterPro" id="IPR001452">
    <property type="entry name" value="SH3_domain"/>
</dbReference>
<dbReference type="CDD" id="cd00174">
    <property type="entry name" value="SH3"/>
    <property type="match status" value="1"/>
</dbReference>
<dbReference type="InterPro" id="IPR036028">
    <property type="entry name" value="SH3-like_dom_sf"/>
</dbReference>
<dbReference type="PANTHER" id="PTHR45929:SF3">
    <property type="entry name" value="JAK PATHWAY SIGNAL TRANSDUCTION ADAPTOR MOLECULE"/>
    <property type="match status" value="1"/>
</dbReference>
<gene>
    <name evidence="5" type="ORF">AGABI1DRAFT_121088</name>
</gene>
<reference evidence="6" key="1">
    <citation type="journal article" date="2012" name="Proc. Natl. Acad. Sci. U.S.A.">
        <title>Genome sequence of the button mushroom Agaricus bisporus reveals mechanisms governing adaptation to a humic-rich ecological niche.</title>
        <authorList>
            <person name="Morin E."/>
            <person name="Kohler A."/>
            <person name="Baker A.R."/>
            <person name="Foulongne-Oriol M."/>
            <person name="Lombard V."/>
            <person name="Nagy L.G."/>
            <person name="Ohm R.A."/>
            <person name="Patyshakuliyeva A."/>
            <person name="Brun A."/>
            <person name="Aerts A.L."/>
            <person name="Bailey A.M."/>
            <person name="Billette C."/>
            <person name="Coutinho P.M."/>
            <person name="Deakin G."/>
            <person name="Doddapaneni H."/>
            <person name="Floudas D."/>
            <person name="Grimwood J."/>
            <person name="Hilden K."/>
            <person name="Kuees U."/>
            <person name="LaButti K.M."/>
            <person name="Lapidus A."/>
            <person name="Lindquist E.A."/>
            <person name="Lucas S.M."/>
            <person name="Murat C."/>
            <person name="Riley R.W."/>
            <person name="Salamov A.A."/>
            <person name="Schmutz J."/>
            <person name="Subramanian V."/>
            <person name="Woesten H.A.B."/>
            <person name="Xu J."/>
            <person name="Eastwood D.C."/>
            <person name="Foster G.D."/>
            <person name="Sonnenberg A.S."/>
            <person name="Cullen D."/>
            <person name="de Vries R.P."/>
            <person name="Lundell T."/>
            <person name="Hibbett D.S."/>
            <person name="Henrissat B."/>
            <person name="Burton K.S."/>
            <person name="Kerrigan R.W."/>
            <person name="Challen M.P."/>
            <person name="Grigoriev I.V."/>
            <person name="Martin F."/>
        </authorList>
    </citation>
    <scope>NUCLEOTIDE SEQUENCE [LARGE SCALE GENOMIC DNA]</scope>
    <source>
        <strain evidence="6">JB137-S8 / ATCC MYA-4627 / FGSC 10392</strain>
    </source>
</reference>
<keyword evidence="6" id="KW-1185">Reference proteome</keyword>
<dbReference type="HOGENOM" id="CLU_064552_0_0_1"/>
<dbReference type="EMBL" id="JH971391">
    <property type="protein sequence ID" value="EKM78653.1"/>
    <property type="molecule type" value="Genomic_DNA"/>
</dbReference>
<dbReference type="Proteomes" id="UP000008493">
    <property type="component" value="Unassembled WGS sequence"/>
</dbReference>
<name>K5X652_AGABU</name>
<dbReference type="InterPro" id="IPR050670">
    <property type="entry name" value="STAM"/>
</dbReference>
<dbReference type="PRINTS" id="PR00452">
    <property type="entry name" value="SH3DOMAIN"/>
</dbReference>
<dbReference type="SUPFAM" id="SSF50044">
    <property type="entry name" value="SH3-domain"/>
    <property type="match status" value="1"/>
</dbReference>
<evidence type="ECO:0000313" key="6">
    <source>
        <dbReference type="Proteomes" id="UP000008493"/>
    </source>
</evidence>
<dbReference type="eggNOG" id="KOG1843">
    <property type="taxonomic scope" value="Eukaryota"/>
</dbReference>
<evidence type="ECO:0000259" key="4">
    <source>
        <dbReference type="PROSITE" id="PS50002"/>
    </source>
</evidence>
<dbReference type="FunCoup" id="K5X652">
    <property type="interactions" value="65"/>
</dbReference>
<evidence type="ECO:0000256" key="2">
    <source>
        <dbReference type="PROSITE-ProRule" id="PRU00192"/>
    </source>
</evidence>
<dbReference type="FunFam" id="2.30.30.40:FF:000072">
    <property type="entry name" value="Unconventional Myosin IB"/>
    <property type="match status" value="1"/>
</dbReference>
<dbReference type="OrthoDB" id="5983572at2759"/>
<dbReference type="Pfam" id="PF00018">
    <property type="entry name" value="SH3_1"/>
    <property type="match status" value="1"/>
</dbReference>
<accession>K5X652</accession>
<protein>
    <recommendedName>
        <fullName evidence="4">SH3 domain-containing protein</fullName>
    </recommendedName>
</protein>
<dbReference type="InParanoid" id="K5X652"/>
<feature type="domain" description="SH3" evidence="4">
    <location>
        <begin position="84"/>
        <end position="145"/>
    </location>
</feature>
<evidence type="ECO:0000256" key="3">
    <source>
        <dbReference type="SAM" id="MobiDB-lite"/>
    </source>
</evidence>
<dbReference type="Gene3D" id="2.30.30.40">
    <property type="entry name" value="SH3 Domains"/>
    <property type="match status" value="1"/>
</dbReference>
<proteinExistence type="predicted"/>
<feature type="compositionally biased region" description="Low complexity" evidence="3">
    <location>
        <begin position="55"/>
        <end position="68"/>
    </location>
</feature>
<feature type="region of interest" description="Disordered" evidence="3">
    <location>
        <begin position="55"/>
        <end position="80"/>
    </location>
</feature>
<dbReference type="PROSITE" id="PS50002">
    <property type="entry name" value="SH3"/>
    <property type="match status" value="1"/>
</dbReference>
<evidence type="ECO:0000256" key="1">
    <source>
        <dbReference type="ARBA" id="ARBA00022443"/>
    </source>
</evidence>
<dbReference type="RefSeq" id="XP_007330500.1">
    <property type="nucleotide sequence ID" value="XM_007330438.1"/>
</dbReference>
<sequence length="249" mass="26997">MTVDSLLAHIVSQTRGNLEILVAQNQLADCECRSLLEKLKSIEDVSKIAERTQNTAIAQTATTPAHTTPDSRTSCPLPTPEPTSVLFRARAIWPYNEHGRESRDLPFSPGDIIEVFHETNGDWWEGRCNGRSGLFPSSYVEKTNSFGFPARPMNDPPPLTGEKFTPHITPPNYQTQYMAPNPGPGYAPVPIAPPNVPGPVVTPQVAEQQQHNQPPKKHRFPGGLGSTFAHSAVGGVGFGAGSALINNIF</sequence>
<dbReference type="STRING" id="597362.K5X652"/>
<evidence type="ECO:0000313" key="5">
    <source>
        <dbReference type="EMBL" id="EKM78653.1"/>
    </source>
</evidence>